<proteinExistence type="predicted"/>
<dbReference type="InterPro" id="IPR036612">
    <property type="entry name" value="KH_dom_type_1_sf"/>
</dbReference>
<feature type="region of interest" description="Disordered" evidence="3">
    <location>
        <begin position="227"/>
        <end position="261"/>
    </location>
</feature>
<feature type="compositionally biased region" description="Polar residues" evidence="3">
    <location>
        <begin position="1"/>
        <end position="11"/>
    </location>
</feature>
<evidence type="ECO:0000313" key="6">
    <source>
        <dbReference type="Proteomes" id="UP001293254"/>
    </source>
</evidence>
<feature type="compositionally biased region" description="Polar residues" evidence="3">
    <location>
        <begin position="236"/>
        <end position="258"/>
    </location>
</feature>
<sequence>MEETAFPSQKLTKSETTQKLKNPRSSAARGGGSNNTKKHHRASPAAGQGGSNNTRKHHPAPPPQDKWRSACYATTTLLAGVPNCHERVINIVGDAVVERKISVGRSQENEMVDVSKAQEGLMRVFERVLEVEGNAGNNENEDNEHHSNGLISCRLLAPNGQIGALIGKRGKIVDGIRKSTGAKIRVFKDELIPACAGPEEELIQIMGSVVAVKRAMLVVSSRLQDQTVGERAPGHMSSNGVSHNLQADSSPEHSPNSPSVLGSVVEHHSVVHSLSADVNRTLHLDEDSSLRKVVFKFLCPNSIAGGVIGKGANIVKFLEKETEASIKFASPVSGSKERVAIISSLENPDPLYSPAQIAAVRVFSRCMEVGLDKGVLSSLGNKENVVARILVASDQAGCLLDEGGRIASDISVTSGVDIQLMGADLLPNCAGADDNVVQITGNYENVKSALFQVTGRLRQNLFSGAVPKGADWMHGSYSAIPSSDNGRDAGSSTQLVQLSRVSYIRQLDHLGFVQKSTSSYQLGSQLGQANSIGSIPRPVDGAHDLTTFPSGLKQESNVGNEEPKETVEVVVPGEVFCFVYGENCSNLDRLKEISGATIVLQDPCPGECSGKVIISGTPERIQIAESLLQAFVSF</sequence>
<dbReference type="Gene3D" id="3.30.1370.10">
    <property type="entry name" value="K Homology domain, type 1"/>
    <property type="match status" value="4"/>
</dbReference>
<organism evidence="5 6">
    <name type="scientific">Sesamum alatum</name>
    <dbReference type="NCBI Taxonomy" id="300844"/>
    <lineage>
        <taxon>Eukaryota</taxon>
        <taxon>Viridiplantae</taxon>
        <taxon>Streptophyta</taxon>
        <taxon>Embryophyta</taxon>
        <taxon>Tracheophyta</taxon>
        <taxon>Spermatophyta</taxon>
        <taxon>Magnoliopsida</taxon>
        <taxon>eudicotyledons</taxon>
        <taxon>Gunneridae</taxon>
        <taxon>Pentapetalae</taxon>
        <taxon>asterids</taxon>
        <taxon>lamiids</taxon>
        <taxon>Lamiales</taxon>
        <taxon>Pedaliaceae</taxon>
        <taxon>Sesamum</taxon>
    </lineage>
</organism>
<dbReference type="PANTHER" id="PTHR10288">
    <property type="entry name" value="KH DOMAIN CONTAINING RNA BINDING PROTEIN"/>
    <property type="match status" value="1"/>
</dbReference>
<dbReference type="SUPFAM" id="SSF54791">
    <property type="entry name" value="Eukaryotic type KH-domain (KH-domain type I)"/>
    <property type="match status" value="4"/>
</dbReference>
<gene>
    <name evidence="5" type="ORF">Salat_2526400</name>
</gene>
<evidence type="ECO:0000259" key="4">
    <source>
        <dbReference type="SMART" id="SM00322"/>
    </source>
</evidence>
<accession>A0AAE1XRZ1</accession>
<evidence type="ECO:0000313" key="5">
    <source>
        <dbReference type="EMBL" id="KAK4417009.1"/>
    </source>
</evidence>
<dbReference type="SMART" id="SM00322">
    <property type="entry name" value="KH"/>
    <property type="match status" value="4"/>
</dbReference>
<keyword evidence="2" id="KW-0694">RNA-binding</keyword>
<feature type="domain" description="K Homology" evidence="4">
    <location>
        <begin position="563"/>
        <end position="633"/>
    </location>
</feature>
<dbReference type="InterPro" id="IPR004087">
    <property type="entry name" value="KH_dom"/>
</dbReference>
<feature type="domain" description="K Homology" evidence="4">
    <location>
        <begin position="149"/>
        <end position="224"/>
    </location>
</feature>
<dbReference type="AlphaFoldDB" id="A0AAE1XRZ1"/>
<dbReference type="CDD" id="cd22460">
    <property type="entry name" value="KH-I_PEPPER_rpt2_like"/>
    <property type="match status" value="1"/>
</dbReference>
<evidence type="ECO:0000256" key="2">
    <source>
        <dbReference type="PROSITE-ProRule" id="PRU00117"/>
    </source>
</evidence>
<reference evidence="5" key="2">
    <citation type="journal article" date="2024" name="Plant">
        <title>Genomic evolution and insights into agronomic trait innovations of Sesamum species.</title>
        <authorList>
            <person name="Miao H."/>
            <person name="Wang L."/>
            <person name="Qu L."/>
            <person name="Liu H."/>
            <person name="Sun Y."/>
            <person name="Le M."/>
            <person name="Wang Q."/>
            <person name="Wei S."/>
            <person name="Zheng Y."/>
            <person name="Lin W."/>
            <person name="Duan Y."/>
            <person name="Cao H."/>
            <person name="Xiong S."/>
            <person name="Wang X."/>
            <person name="Wei L."/>
            <person name="Li C."/>
            <person name="Ma Q."/>
            <person name="Ju M."/>
            <person name="Zhao R."/>
            <person name="Li G."/>
            <person name="Mu C."/>
            <person name="Tian Q."/>
            <person name="Mei H."/>
            <person name="Zhang T."/>
            <person name="Gao T."/>
            <person name="Zhang H."/>
        </authorList>
    </citation>
    <scope>NUCLEOTIDE SEQUENCE</scope>
    <source>
        <strain evidence="5">3651</strain>
    </source>
</reference>
<reference evidence="5" key="1">
    <citation type="submission" date="2020-06" db="EMBL/GenBank/DDBJ databases">
        <authorList>
            <person name="Li T."/>
            <person name="Hu X."/>
            <person name="Zhang T."/>
            <person name="Song X."/>
            <person name="Zhang H."/>
            <person name="Dai N."/>
            <person name="Sheng W."/>
            <person name="Hou X."/>
            <person name="Wei L."/>
        </authorList>
    </citation>
    <scope>NUCLEOTIDE SEQUENCE</scope>
    <source>
        <strain evidence="5">3651</strain>
        <tissue evidence="5">Leaf</tissue>
    </source>
</reference>
<feature type="domain" description="K Homology" evidence="4">
    <location>
        <begin position="291"/>
        <end position="367"/>
    </location>
</feature>
<dbReference type="Pfam" id="PF00013">
    <property type="entry name" value="KH_1"/>
    <property type="match status" value="4"/>
</dbReference>
<keyword evidence="6" id="KW-1185">Reference proteome</keyword>
<evidence type="ECO:0000256" key="1">
    <source>
        <dbReference type="ARBA" id="ARBA00022737"/>
    </source>
</evidence>
<comment type="caution">
    <text evidence="5">The sequence shown here is derived from an EMBL/GenBank/DDBJ whole genome shotgun (WGS) entry which is preliminary data.</text>
</comment>
<keyword evidence="1" id="KW-0677">Repeat</keyword>
<dbReference type="EMBL" id="JACGWO010000010">
    <property type="protein sequence ID" value="KAK4417009.1"/>
    <property type="molecule type" value="Genomic_DNA"/>
</dbReference>
<dbReference type="InterPro" id="IPR004088">
    <property type="entry name" value="KH_dom_type_1"/>
</dbReference>
<name>A0AAE1XRZ1_9LAMI</name>
<feature type="region of interest" description="Disordered" evidence="3">
    <location>
        <begin position="1"/>
        <end position="67"/>
    </location>
</feature>
<evidence type="ECO:0000256" key="3">
    <source>
        <dbReference type="SAM" id="MobiDB-lite"/>
    </source>
</evidence>
<dbReference type="PROSITE" id="PS50084">
    <property type="entry name" value="KH_TYPE_1"/>
    <property type="match status" value="4"/>
</dbReference>
<dbReference type="Proteomes" id="UP001293254">
    <property type="component" value="Unassembled WGS sequence"/>
</dbReference>
<dbReference type="GO" id="GO:0003723">
    <property type="term" value="F:RNA binding"/>
    <property type="evidence" value="ECO:0007669"/>
    <property type="project" value="UniProtKB-UniRule"/>
</dbReference>
<feature type="domain" description="K Homology" evidence="4">
    <location>
        <begin position="383"/>
        <end position="458"/>
    </location>
</feature>
<protein>
    <submittedName>
        <fullName evidence="5">KH domain-containing protein HEN4</fullName>
    </submittedName>
</protein>